<protein>
    <submittedName>
        <fullName evidence="1">Uncharacterized protein</fullName>
    </submittedName>
</protein>
<reference evidence="1 2" key="1">
    <citation type="submission" date="2020-08" db="EMBL/GenBank/DDBJ databases">
        <authorList>
            <person name="Koutsovoulos G."/>
            <person name="Danchin GJ E."/>
        </authorList>
    </citation>
    <scope>NUCLEOTIDE SEQUENCE [LARGE SCALE GENOMIC DNA]</scope>
</reference>
<dbReference type="Proteomes" id="UP000580250">
    <property type="component" value="Unassembled WGS sequence"/>
</dbReference>
<sequence>MCHPSILDPNAQSFTPQTLVPHYQPTALYEDPNPQVQQNIDQIYYSNENFVAPNTVYQSPQPIGYYYLFSNKIILSIIKDLTGLSTYHNQMPLHHQTGIYLAYIYRDFL</sequence>
<gene>
    <name evidence="1" type="ORF">MENT_LOCUS56759</name>
</gene>
<dbReference type="AlphaFoldDB" id="A0A6V7XUW2"/>
<dbReference type="EMBL" id="CAJEWN010002316">
    <property type="protein sequence ID" value="CAD2203093.1"/>
    <property type="molecule type" value="Genomic_DNA"/>
</dbReference>
<comment type="caution">
    <text evidence="1">The sequence shown here is derived from an EMBL/GenBank/DDBJ whole genome shotgun (WGS) entry which is preliminary data.</text>
</comment>
<proteinExistence type="predicted"/>
<evidence type="ECO:0000313" key="1">
    <source>
        <dbReference type="EMBL" id="CAD2203093.1"/>
    </source>
</evidence>
<organism evidence="1 2">
    <name type="scientific">Meloidogyne enterolobii</name>
    <name type="common">Root-knot nematode worm</name>
    <name type="synonym">Meloidogyne mayaguensis</name>
    <dbReference type="NCBI Taxonomy" id="390850"/>
    <lineage>
        <taxon>Eukaryota</taxon>
        <taxon>Metazoa</taxon>
        <taxon>Ecdysozoa</taxon>
        <taxon>Nematoda</taxon>
        <taxon>Chromadorea</taxon>
        <taxon>Rhabditida</taxon>
        <taxon>Tylenchina</taxon>
        <taxon>Tylenchomorpha</taxon>
        <taxon>Tylenchoidea</taxon>
        <taxon>Meloidogynidae</taxon>
        <taxon>Meloidogyninae</taxon>
        <taxon>Meloidogyne</taxon>
    </lineage>
</organism>
<evidence type="ECO:0000313" key="2">
    <source>
        <dbReference type="Proteomes" id="UP000580250"/>
    </source>
</evidence>
<name>A0A6V7XUW2_MELEN</name>
<accession>A0A6V7XUW2</accession>